<dbReference type="OrthoDB" id="267381at2759"/>
<keyword evidence="14" id="KW-0175">Coiled coil</keyword>
<keyword evidence="9" id="KW-0418">Kinase</keyword>
<dbReference type="PANTHER" id="PTHR22969">
    <property type="entry name" value="IKB KINASE"/>
    <property type="match status" value="1"/>
</dbReference>
<keyword evidence="4" id="KW-0963">Cytoplasm</keyword>
<keyword evidence="18" id="KW-1185">Reference proteome</keyword>
<evidence type="ECO:0000256" key="10">
    <source>
        <dbReference type="ARBA" id="ARBA00022840"/>
    </source>
</evidence>
<dbReference type="SMART" id="SM00220">
    <property type="entry name" value="S_TKc"/>
    <property type="match status" value="1"/>
</dbReference>
<evidence type="ECO:0000256" key="7">
    <source>
        <dbReference type="ARBA" id="ARBA00022679"/>
    </source>
</evidence>
<keyword evidence="7" id="KW-0808">Transferase</keyword>
<dbReference type="KEGG" id="spu:105443215"/>
<dbReference type="Gene3D" id="3.10.20.90">
    <property type="entry name" value="Phosphatidylinositol 3-kinase Catalytic Subunit, Chain A, domain 1"/>
    <property type="match status" value="1"/>
</dbReference>
<dbReference type="PANTHER" id="PTHR22969:SF17">
    <property type="entry name" value="INHIBITOR OF NUCLEAR FACTOR KAPPA-B KINASE SUBUNIT BETA"/>
    <property type="match status" value="1"/>
</dbReference>
<comment type="catalytic activity">
    <reaction evidence="12">
        <text>L-seryl-[I-kappa-B protein] + ATP = O-phospho-L-seryl-[I-kappa-B protein] + ADP + H(+)</text>
        <dbReference type="Rhea" id="RHEA:19073"/>
        <dbReference type="Rhea" id="RHEA-COMP:13698"/>
        <dbReference type="Rhea" id="RHEA-COMP:13699"/>
        <dbReference type="ChEBI" id="CHEBI:15378"/>
        <dbReference type="ChEBI" id="CHEBI:29999"/>
        <dbReference type="ChEBI" id="CHEBI:30616"/>
        <dbReference type="ChEBI" id="CHEBI:83421"/>
        <dbReference type="ChEBI" id="CHEBI:456216"/>
        <dbReference type="EC" id="2.7.11.10"/>
    </reaction>
</comment>
<evidence type="ECO:0000256" key="4">
    <source>
        <dbReference type="ARBA" id="ARBA00022490"/>
    </source>
</evidence>
<keyword evidence="5" id="KW-0723">Serine/threonine-protein kinase</keyword>
<dbReference type="OMA" id="FMSLDWS"/>
<evidence type="ECO:0000256" key="6">
    <source>
        <dbReference type="ARBA" id="ARBA00022553"/>
    </source>
</evidence>
<dbReference type="Gene3D" id="1.20.1270.250">
    <property type="match status" value="1"/>
</dbReference>
<dbReference type="FunCoup" id="A0A7M7NDZ2">
    <property type="interactions" value="1032"/>
</dbReference>
<protein>
    <recommendedName>
        <fullName evidence="3">IkappaB kinase</fullName>
        <ecNumber evidence="3">2.7.11.10</ecNumber>
    </recommendedName>
</protein>
<evidence type="ECO:0000256" key="15">
    <source>
        <dbReference type="SAM" id="MobiDB-lite"/>
    </source>
</evidence>
<dbReference type="Proteomes" id="UP000007110">
    <property type="component" value="Unassembled WGS sequence"/>
</dbReference>
<dbReference type="Pfam" id="PF00069">
    <property type="entry name" value="Pkinase"/>
    <property type="match status" value="1"/>
</dbReference>
<keyword evidence="11" id="KW-0539">Nucleus</keyword>
<evidence type="ECO:0000259" key="16">
    <source>
        <dbReference type="PROSITE" id="PS50011"/>
    </source>
</evidence>
<dbReference type="InterPro" id="IPR008271">
    <property type="entry name" value="Ser/Thr_kinase_AS"/>
</dbReference>
<feature type="region of interest" description="Disordered" evidence="15">
    <location>
        <begin position="726"/>
        <end position="748"/>
    </location>
</feature>
<dbReference type="GO" id="GO:0004674">
    <property type="term" value="F:protein serine/threonine kinase activity"/>
    <property type="evidence" value="ECO:0000318"/>
    <property type="project" value="GO_Central"/>
</dbReference>
<dbReference type="GO" id="GO:0043123">
    <property type="term" value="P:positive regulation of canonical NF-kappaB signal transduction"/>
    <property type="evidence" value="ECO:0000318"/>
    <property type="project" value="GO_Central"/>
</dbReference>
<dbReference type="InParanoid" id="A0A7M7NDZ2"/>
<reference evidence="17" key="2">
    <citation type="submission" date="2021-01" db="UniProtKB">
        <authorList>
            <consortium name="EnsemblMetazoa"/>
        </authorList>
    </citation>
    <scope>IDENTIFICATION</scope>
</reference>
<evidence type="ECO:0000313" key="17">
    <source>
        <dbReference type="EnsemblMetazoa" id="XP_030835254"/>
    </source>
</evidence>
<dbReference type="AlphaFoldDB" id="A0A7M7NDZ2"/>
<dbReference type="InterPro" id="IPR017441">
    <property type="entry name" value="Protein_kinase_ATP_BS"/>
</dbReference>
<evidence type="ECO:0000256" key="3">
    <source>
        <dbReference type="ARBA" id="ARBA00012442"/>
    </source>
</evidence>
<dbReference type="InterPro" id="IPR011009">
    <property type="entry name" value="Kinase-like_dom_sf"/>
</dbReference>
<evidence type="ECO:0000256" key="13">
    <source>
        <dbReference type="PROSITE-ProRule" id="PRU10141"/>
    </source>
</evidence>
<dbReference type="EC" id="2.7.11.10" evidence="3"/>
<dbReference type="GO" id="GO:0005634">
    <property type="term" value="C:nucleus"/>
    <property type="evidence" value="ECO:0007669"/>
    <property type="project" value="UniProtKB-SubCell"/>
</dbReference>
<evidence type="ECO:0000256" key="2">
    <source>
        <dbReference type="ARBA" id="ARBA00004496"/>
    </source>
</evidence>
<evidence type="ECO:0000256" key="8">
    <source>
        <dbReference type="ARBA" id="ARBA00022741"/>
    </source>
</evidence>
<dbReference type="GO" id="GO:0008385">
    <property type="term" value="C:IkappaB kinase complex"/>
    <property type="evidence" value="ECO:0000318"/>
    <property type="project" value="GO_Central"/>
</dbReference>
<keyword evidence="10 13" id="KW-0067">ATP-binding</keyword>
<sequence length="748" mass="86263">MPSPSGDQWQFKKLLGSGSFGEVLLYQLGVGETSEYIALKRCKSILQLDNLKRWRDEVEFMRNLEHPNIVQGRPVPPELEAKPNEPPCLAMEFCSRGDLRKKLSELPNMCGLPEAEILLLSKHIASAMEYLHKSDIIHRDIKPENIMVQDWKGQNMYKLTDLGFAKDSKNQPATSFVGTKEYMAPELYSETQYTKTADYWSFGTVLSEIITGNRPFMLSVLPVVKWHEIIAKKHIKDIGYYEDCNGNLSYAKNVLEPHQLCRPMRESLEKLLVLLLCRCPRTRGGDLRDGRPVFYHGLETILVCKVIHVRCMMDGAMASFPTRSNDAVVDLHKTLISVTGLPADQHLLLLAHGERLTDGTTILHSLFKNHNGDRIVYLYPKSFPVKTNFYIPLKTPMVEALMTGKHLQVSENGFKVMWKQSIHYCHNLIREALARQTGFIAYLNYNLKRKASLNQCAEEMKRCLHRLQAKAEFFLESMSTDTQQYARQVATGFSAKVFYDKLKSMEEEIQEVTQEPEQDVKEIERKVDETMRFIYETQKNAERLKTVEGLQETSKKCDLSFRKFKEENKVKRREHMDLTPIQNQINEAHKQFCEYNHGIFKQIGEVQRSCLMIEDVMAKIQDCVRKMEERQNQISELQREKQKYIWDILNNTIIKKKESDAQVQRQLSRSKSLVGPTTPPFPLAAPSPSGTQGPVFEPQTDMQESMSIMNQSMQMHSDFDTIMRSVSEEQRQQAEELNSLNWGHLDGT</sequence>
<dbReference type="GO" id="GO:0005737">
    <property type="term" value="C:cytoplasm"/>
    <property type="evidence" value="ECO:0000318"/>
    <property type="project" value="GO_Central"/>
</dbReference>
<feature type="compositionally biased region" description="Polar residues" evidence="15">
    <location>
        <begin position="661"/>
        <end position="671"/>
    </location>
</feature>
<evidence type="ECO:0000313" key="18">
    <source>
        <dbReference type="Proteomes" id="UP000007110"/>
    </source>
</evidence>
<dbReference type="FunFam" id="1.10.510.10:FF:001909">
    <property type="entry name" value="Inhibitor of nuclear factor kappa B kinase subunit beta"/>
    <property type="match status" value="1"/>
</dbReference>
<evidence type="ECO:0000256" key="5">
    <source>
        <dbReference type="ARBA" id="ARBA00022527"/>
    </source>
</evidence>
<name>A0A7M7NDZ2_STRPU</name>
<feature type="domain" description="Protein kinase" evidence="16">
    <location>
        <begin position="9"/>
        <end position="295"/>
    </location>
</feature>
<evidence type="ECO:0000256" key="11">
    <source>
        <dbReference type="ARBA" id="ARBA00023242"/>
    </source>
</evidence>
<dbReference type="InterPro" id="IPR051180">
    <property type="entry name" value="IKK"/>
</dbReference>
<dbReference type="GO" id="GO:0005524">
    <property type="term" value="F:ATP binding"/>
    <property type="evidence" value="ECO:0007669"/>
    <property type="project" value="UniProtKB-UniRule"/>
</dbReference>
<comment type="subcellular location">
    <subcellularLocation>
        <location evidence="2">Cytoplasm</location>
    </subcellularLocation>
    <subcellularLocation>
        <location evidence="1">Nucleus</location>
    </subcellularLocation>
</comment>
<dbReference type="Gene3D" id="1.10.510.10">
    <property type="entry name" value="Transferase(Phosphotransferase) domain 1"/>
    <property type="match status" value="1"/>
</dbReference>
<dbReference type="SUPFAM" id="SSF56112">
    <property type="entry name" value="Protein kinase-like (PK-like)"/>
    <property type="match status" value="1"/>
</dbReference>
<dbReference type="Pfam" id="PF18397">
    <property type="entry name" value="IKBKB_SDD"/>
    <property type="match status" value="1"/>
</dbReference>
<proteinExistence type="predicted"/>
<keyword evidence="6" id="KW-0597">Phosphoprotein</keyword>
<keyword evidence="8 13" id="KW-0547">Nucleotide-binding</keyword>
<evidence type="ECO:0000256" key="9">
    <source>
        <dbReference type="ARBA" id="ARBA00022777"/>
    </source>
</evidence>
<reference evidence="18" key="1">
    <citation type="submission" date="2015-02" db="EMBL/GenBank/DDBJ databases">
        <title>Genome sequencing for Strongylocentrotus purpuratus.</title>
        <authorList>
            <person name="Murali S."/>
            <person name="Liu Y."/>
            <person name="Vee V."/>
            <person name="English A."/>
            <person name="Wang M."/>
            <person name="Skinner E."/>
            <person name="Han Y."/>
            <person name="Muzny D.M."/>
            <person name="Worley K.C."/>
            <person name="Gibbs R.A."/>
        </authorList>
    </citation>
    <scope>NUCLEOTIDE SEQUENCE</scope>
</reference>
<dbReference type="InterPro" id="IPR041185">
    <property type="entry name" value="IKBKB_SDD"/>
</dbReference>
<dbReference type="PROSITE" id="PS00107">
    <property type="entry name" value="PROTEIN_KINASE_ATP"/>
    <property type="match status" value="1"/>
</dbReference>
<dbReference type="GO" id="GO:0033209">
    <property type="term" value="P:tumor necrosis factor-mediated signaling pathway"/>
    <property type="evidence" value="ECO:0000318"/>
    <property type="project" value="GO_Central"/>
</dbReference>
<dbReference type="GeneID" id="105443215"/>
<dbReference type="GO" id="GO:0045944">
    <property type="term" value="P:positive regulation of transcription by RNA polymerase II"/>
    <property type="evidence" value="ECO:0000318"/>
    <property type="project" value="GO_Central"/>
</dbReference>
<evidence type="ECO:0000256" key="1">
    <source>
        <dbReference type="ARBA" id="ARBA00004123"/>
    </source>
</evidence>
<dbReference type="InterPro" id="IPR000719">
    <property type="entry name" value="Prot_kinase_dom"/>
</dbReference>
<feature type="region of interest" description="Disordered" evidence="15">
    <location>
        <begin position="659"/>
        <end position="698"/>
    </location>
</feature>
<dbReference type="GO" id="GO:0008384">
    <property type="term" value="F:IkappaB kinase activity"/>
    <property type="evidence" value="ECO:0007669"/>
    <property type="project" value="UniProtKB-EC"/>
</dbReference>
<dbReference type="PROSITE" id="PS00108">
    <property type="entry name" value="PROTEIN_KINASE_ST"/>
    <property type="match status" value="1"/>
</dbReference>
<feature type="coiled-coil region" evidence="14">
    <location>
        <begin position="613"/>
        <end position="647"/>
    </location>
</feature>
<dbReference type="InterPro" id="IPR046375">
    <property type="entry name" value="IKBKB_SDD_sf"/>
</dbReference>
<dbReference type="PROSITE" id="PS50011">
    <property type="entry name" value="PROTEIN_KINASE_DOM"/>
    <property type="match status" value="1"/>
</dbReference>
<accession>A0A7M7NDZ2</accession>
<dbReference type="RefSeq" id="XP_030835254.1">
    <property type="nucleotide sequence ID" value="XM_030979394.1"/>
</dbReference>
<feature type="binding site" evidence="13">
    <location>
        <position position="40"/>
    </location>
    <ligand>
        <name>ATP</name>
        <dbReference type="ChEBI" id="CHEBI:30616"/>
    </ligand>
</feature>
<evidence type="ECO:0000256" key="14">
    <source>
        <dbReference type="SAM" id="Coils"/>
    </source>
</evidence>
<organism evidence="17 18">
    <name type="scientific">Strongylocentrotus purpuratus</name>
    <name type="common">Purple sea urchin</name>
    <dbReference type="NCBI Taxonomy" id="7668"/>
    <lineage>
        <taxon>Eukaryota</taxon>
        <taxon>Metazoa</taxon>
        <taxon>Echinodermata</taxon>
        <taxon>Eleutherozoa</taxon>
        <taxon>Echinozoa</taxon>
        <taxon>Echinoidea</taxon>
        <taxon>Euechinoidea</taxon>
        <taxon>Echinacea</taxon>
        <taxon>Camarodonta</taxon>
        <taxon>Echinidea</taxon>
        <taxon>Strongylocentrotidae</taxon>
        <taxon>Strongylocentrotus</taxon>
    </lineage>
</organism>
<dbReference type="EnsemblMetazoa" id="XM_030979394">
    <property type="protein sequence ID" value="XP_030835254"/>
    <property type="gene ID" value="LOC105443215"/>
</dbReference>
<evidence type="ECO:0000256" key="12">
    <source>
        <dbReference type="ARBA" id="ARBA00048789"/>
    </source>
</evidence>